<evidence type="ECO:0000256" key="6">
    <source>
        <dbReference type="SAM" id="Phobius"/>
    </source>
</evidence>
<dbReference type="EMBL" id="PXYG01000001">
    <property type="protein sequence ID" value="PSJ47766.1"/>
    <property type="molecule type" value="Genomic_DNA"/>
</dbReference>
<dbReference type="GO" id="GO:0015628">
    <property type="term" value="P:protein secretion by the type II secretion system"/>
    <property type="evidence" value="ECO:0007669"/>
    <property type="project" value="InterPro"/>
</dbReference>
<organism evidence="7 8">
    <name type="scientific">Zobellella endophytica</name>
    <dbReference type="NCBI Taxonomy" id="2116700"/>
    <lineage>
        <taxon>Bacteria</taxon>
        <taxon>Pseudomonadati</taxon>
        <taxon>Pseudomonadota</taxon>
        <taxon>Gammaproteobacteria</taxon>
        <taxon>Aeromonadales</taxon>
        <taxon>Aeromonadaceae</taxon>
        <taxon>Zobellella</taxon>
    </lineage>
</organism>
<dbReference type="GO" id="GO:0016020">
    <property type="term" value="C:membrane"/>
    <property type="evidence" value="ECO:0007669"/>
    <property type="project" value="UniProtKB-SubCell"/>
</dbReference>
<gene>
    <name evidence="7" type="ORF">C7H85_02800</name>
</gene>
<protein>
    <submittedName>
        <fullName evidence="7">Mannose-sensitive agglutinin biogenesis protein MshO</fullName>
    </submittedName>
</protein>
<dbReference type="InterPro" id="IPR002416">
    <property type="entry name" value="T2SS_protein-GspH"/>
</dbReference>
<keyword evidence="5 6" id="KW-0472">Membrane</keyword>
<reference evidence="7 8" key="1">
    <citation type="submission" date="2018-03" db="EMBL/GenBank/DDBJ databases">
        <title>The draft genome of Zobellella sp. 59N8.</title>
        <authorList>
            <person name="Liu L."/>
            <person name="Li L."/>
            <person name="Zhang X."/>
            <person name="Liang L."/>
            <person name="Wang T."/>
        </authorList>
    </citation>
    <scope>NUCLEOTIDE SEQUENCE [LARGE SCALE GENOMIC DNA]</scope>
    <source>
        <strain evidence="7 8">59N8</strain>
    </source>
</reference>
<dbReference type="OrthoDB" id="9788802at2"/>
<dbReference type="AlphaFoldDB" id="A0A2P7RC03"/>
<name>A0A2P7RC03_9GAMM</name>
<dbReference type="InterPro" id="IPR012902">
    <property type="entry name" value="N_methyl_site"/>
</dbReference>
<dbReference type="Pfam" id="PF07963">
    <property type="entry name" value="N_methyl"/>
    <property type="match status" value="1"/>
</dbReference>
<keyword evidence="2" id="KW-0488">Methylation</keyword>
<evidence type="ECO:0000313" key="7">
    <source>
        <dbReference type="EMBL" id="PSJ47766.1"/>
    </source>
</evidence>
<evidence type="ECO:0000313" key="8">
    <source>
        <dbReference type="Proteomes" id="UP000240243"/>
    </source>
</evidence>
<evidence type="ECO:0000256" key="1">
    <source>
        <dbReference type="ARBA" id="ARBA00004167"/>
    </source>
</evidence>
<dbReference type="PROSITE" id="PS00409">
    <property type="entry name" value="PROKAR_NTER_METHYL"/>
    <property type="match status" value="1"/>
</dbReference>
<dbReference type="InterPro" id="IPR045584">
    <property type="entry name" value="Pilin-like"/>
</dbReference>
<comment type="subcellular location">
    <subcellularLocation>
        <location evidence="1">Membrane</location>
        <topology evidence="1">Single-pass membrane protein</topology>
    </subcellularLocation>
</comment>
<dbReference type="NCBIfam" id="TIGR02532">
    <property type="entry name" value="IV_pilin_GFxxxE"/>
    <property type="match status" value="1"/>
</dbReference>
<accession>A0A2P7RC03</accession>
<dbReference type="SUPFAM" id="SSF54523">
    <property type="entry name" value="Pili subunits"/>
    <property type="match status" value="1"/>
</dbReference>
<evidence type="ECO:0000256" key="4">
    <source>
        <dbReference type="ARBA" id="ARBA00022989"/>
    </source>
</evidence>
<keyword evidence="3 6" id="KW-0812">Transmembrane</keyword>
<comment type="caution">
    <text evidence="7">The sequence shown here is derived from an EMBL/GenBank/DDBJ whole genome shotgun (WGS) entry which is preliminary data.</text>
</comment>
<dbReference type="GO" id="GO:0015627">
    <property type="term" value="C:type II protein secretion system complex"/>
    <property type="evidence" value="ECO:0007669"/>
    <property type="project" value="InterPro"/>
</dbReference>
<evidence type="ECO:0000256" key="3">
    <source>
        <dbReference type="ARBA" id="ARBA00022692"/>
    </source>
</evidence>
<proteinExistence type="predicted"/>
<feature type="transmembrane region" description="Helical" evidence="6">
    <location>
        <begin position="12"/>
        <end position="38"/>
    </location>
</feature>
<dbReference type="Proteomes" id="UP000240243">
    <property type="component" value="Unassembled WGS sequence"/>
</dbReference>
<evidence type="ECO:0000256" key="5">
    <source>
        <dbReference type="ARBA" id="ARBA00023136"/>
    </source>
</evidence>
<keyword evidence="8" id="KW-1185">Reference proteome</keyword>
<dbReference type="RefSeq" id="WP_106728178.1">
    <property type="nucleotide sequence ID" value="NZ_PXYG01000001.1"/>
</dbReference>
<dbReference type="PRINTS" id="PR00885">
    <property type="entry name" value="BCTERIALGSPH"/>
</dbReference>
<keyword evidence="4 6" id="KW-1133">Transmembrane helix</keyword>
<sequence length="249" mass="27063">MRQRGFTLLELVIVLVLIGITALLGTRFIAGMAGGYMAAAERSQGLASARFALERLKRELGLAYSPSVYLNDDHRCLSFVPVLAAGRYRGQVMNGSADFVMPLVLQGQAMAGIDLAVRADSGEAAWEDYPTVAPANVFALADQEPVPVVLPFADAFPAPAHFVREGAGERYTLLHRRQVRYCIDGGEVRRSERGEEGWGPAEPMLTQVTTDSAFSDYYESIQLLGLALSVQGRDGRLVLPSQIQVGYEP</sequence>
<evidence type="ECO:0000256" key="2">
    <source>
        <dbReference type="ARBA" id="ARBA00022481"/>
    </source>
</evidence>